<organism evidence="1">
    <name type="scientific">Siphoviridae sp. ctmYS12</name>
    <dbReference type="NCBI Taxonomy" id="2825652"/>
    <lineage>
        <taxon>Viruses</taxon>
        <taxon>Duplodnaviria</taxon>
        <taxon>Heunggongvirae</taxon>
        <taxon>Uroviricota</taxon>
        <taxon>Caudoviricetes</taxon>
    </lineage>
</organism>
<reference evidence="1" key="1">
    <citation type="journal article" date="2021" name="Proc. Natl. Acad. Sci. U.S.A.">
        <title>A Catalog of Tens of Thousands of Viruses from Human Metagenomes Reveals Hidden Associations with Chronic Diseases.</title>
        <authorList>
            <person name="Tisza M.J."/>
            <person name="Buck C.B."/>
        </authorList>
    </citation>
    <scope>NUCLEOTIDE SEQUENCE</scope>
    <source>
        <strain evidence="1">CtmYS12</strain>
    </source>
</reference>
<sequence>MKSELSKRNPYWIEKHRYYELRHFCLQYPIWKSSYNSLYGLSKHIHISDVTNSSKTKNIPDPTATIAGKRMFYSDRMKMITETAKNTDESLAKYLVCGVTEGLSYDTLRARHNIPCCRDTYYDMYRKFFWLLSNVRD</sequence>
<name>A0A8S5P6A9_9CAUD</name>
<evidence type="ECO:0000313" key="1">
    <source>
        <dbReference type="EMBL" id="DAE02614.1"/>
    </source>
</evidence>
<protein>
    <submittedName>
        <fullName evidence="1">Uncharacterized protein</fullName>
    </submittedName>
</protein>
<dbReference type="EMBL" id="BK015347">
    <property type="protein sequence ID" value="DAE02614.1"/>
    <property type="molecule type" value="Genomic_DNA"/>
</dbReference>
<accession>A0A8S5P6A9</accession>
<proteinExistence type="predicted"/>